<feature type="compositionally biased region" description="Gly residues" evidence="1">
    <location>
        <begin position="50"/>
        <end position="63"/>
    </location>
</feature>
<gene>
    <name evidence="2" type="ORF">EYF80_053309</name>
</gene>
<accession>A0A4Z2F896</accession>
<name>A0A4Z2F896_9TELE</name>
<feature type="region of interest" description="Disordered" evidence="1">
    <location>
        <begin position="45"/>
        <end position="67"/>
    </location>
</feature>
<evidence type="ECO:0000313" key="3">
    <source>
        <dbReference type="Proteomes" id="UP000314294"/>
    </source>
</evidence>
<evidence type="ECO:0000256" key="1">
    <source>
        <dbReference type="SAM" id="MobiDB-lite"/>
    </source>
</evidence>
<comment type="caution">
    <text evidence="2">The sequence shown here is derived from an EMBL/GenBank/DDBJ whole genome shotgun (WGS) entry which is preliminary data.</text>
</comment>
<reference evidence="2 3" key="1">
    <citation type="submission" date="2019-03" db="EMBL/GenBank/DDBJ databases">
        <title>First draft genome of Liparis tanakae, snailfish: a comprehensive survey of snailfish specific genes.</title>
        <authorList>
            <person name="Kim W."/>
            <person name="Song I."/>
            <person name="Jeong J.-H."/>
            <person name="Kim D."/>
            <person name="Kim S."/>
            <person name="Ryu S."/>
            <person name="Song J.Y."/>
            <person name="Lee S.K."/>
        </authorList>
    </citation>
    <scope>NUCLEOTIDE SEQUENCE [LARGE SCALE GENOMIC DNA]</scope>
    <source>
        <tissue evidence="2">Muscle</tissue>
    </source>
</reference>
<keyword evidence="3" id="KW-1185">Reference proteome</keyword>
<sequence length="85" mass="8729">MLPGLNNSHLCVFDPDLQANHAETSCGGGAPEGLKALDPVGVRRGVSRVDGGGRPEGPGGGAGLEEVRQVRRGEVVEALKAWRGS</sequence>
<dbReference type="AlphaFoldDB" id="A0A4Z2F896"/>
<dbReference type="Proteomes" id="UP000314294">
    <property type="component" value="Unassembled WGS sequence"/>
</dbReference>
<evidence type="ECO:0000313" key="2">
    <source>
        <dbReference type="EMBL" id="TNN36532.1"/>
    </source>
</evidence>
<organism evidence="2 3">
    <name type="scientific">Liparis tanakae</name>
    <name type="common">Tanaka's snailfish</name>
    <dbReference type="NCBI Taxonomy" id="230148"/>
    <lineage>
        <taxon>Eukaryota</taxon>
        <taxon>Metazoa</taxon>
        <taxon>Chordata</taxon>
        <taxon>Craniata</taxon>
        <taxon>Vertebrata</taxon>
        <taxon>Euteleostomi</taxon>
        <taxon>Actinopterygii</taxon>
        <taxon>Neopterygii</taxon>
        <taxon>Teleostei</taxon>
        <taxon>Neoteleostei</taxon>
        <taxon>Acanthomorphata</taxon>
        <taxon>Eupercaria</taxon>
        <taxon>Perciformes</taxon>
        <taxon>Cottioidei</taxon>
        <taxon>Cottales</taxon>
        <taxon>Liparidae</taxon>
        <taxon>Liparis</taxon>
    </lineage>
</organism>
<dbReference type="EMBL" id="SRLO01001606">
    <property type="protein sequence ID" value="TNN36532.1"/>
    <property type="molecule type" value="Genomic_DNA"/>
</dbReference>
<proteinExistence type="predicted"/>
<protein>
    <submittedName>
        <fullName evidence="2">Uncharacterized protein</fullName>
    </submittedName>
</protein>